<dbReference type="SMART" id="SM01340">
    <property type="entry name" value="DNA_mis_repair"/>
    <property type="match status" value="1"/>
</dbReference>
<evidence type="ECO:0000313" key="5">
    <source>
        <dbReference type="EMBL" id="PSK60102.1"/>
    </source>
</evidence>
<sequence>MPITSLPEATVNALRASQSLVDPVVVVKELLENALDAGASSVSIEISANTLDIIQCKDNGHGVPPSDRHLLAAKHCTSKMSSEQNLGRNGSSYLGFRGEALCNMAESSSELTVTTRVGGEEAGSMITFLRNGNLKTEQPRPHAVGTTVRVTKFSEYYPVRRRYALQSVKKTIAGVRDLMHSYAFARPNTRLAFSVLKTDKGRWTYAPAANGSLLDIATKILGRVATAECQHLEVDTDAISIEAVLPKQNADISKLHGLGEFVVLDGRPLRSSGGTGKDLIKLLRGHHGWSDLTNASTKAYFFCLSIRCQSPAYDSTVESAKDDVRFDNFHALGGVLTTLLDRAYPAHRKTAQQSGSLNEGSAVAVADSNAADSVSTMAEECAPMEHSLDRATATPELDLLGTEPEAVPGKLDKTAFNPWITAKINAPRKTRQSDPQPPSPQMTTTVSTTAKARLLPHEAEQQVNIGLLTPHKSSPVRDVPLDGPGDCSLGERPLPPAQLYFPPSPYVGSGPDPAPFSTPGPARFHDQSLVPQPLLHDPHQLPHALSLDEIPEPQPKRQRQPRIEQKPFTNKPYKRPAPKDPERDAWFDIPEIRKDDQARKRARHGNTGVHGSSPLDLRPDASIKDGTNSDIRSFLRVRPQHMPELDTTTDAPVAYDLTQPDHVTPGLLQPVKQSPIKAARNFGYVPVDQENAASPTVSKVQRRISSNRPPLEEKEKDINESQDSQDLLLRPRTKSGKVRRAKSSMLPLERTPVGAHLQGLAVAVSVSLGDFRNSSRADCDDEGFFEEDDDPLAIFCGLEEFNDGEVKGLSRRLEDVLVLRTGQEVVADLEIIVRTALTGS</sequence>
<comment type="caution">
    <text evidence="5">The sequence shown here is derived from an EMBL/GenBank/DDBJ whole genome shotgun (WGS) entry which is preliminary data.</text>
</comment>
<dbReference type="InterPro" id="IPR036890">
    <property type="entry name" value="HATPase_C_sf"/>
</dbReference>
<evidence type="ECO:0000256" key="2">
    <source>
        <dbReference type="ARBA" id="ARBA00022763"/>
    </source>
</evidence>
<dbReference type="GO" id="GO:0032389">
    <property type="term" value="C:MutLalpha complex"/>
    <property type="evidence" value="ECO:0007669"/>
    <property type="project" value="TreeGrafter"/>
</dbReference>
<keyword evidence="2" id="KW-0227">DNA damage</keyword>
<feature type="compositionally biased region" description="Basic and acidic residues" evidence="3">
    <location>
        <begin position="710"/>
        <end position="719"/>
    </location>
</feature>
<protein>
    <submittedName>
        <fullName evidence="5">PMS1 1 protein</fullName>
    </submittedName>
</protein>
<dbReference type="SUPFAM" id="SSF55874">
    <property type="entry name" value="ATPase domain of HSP90 chaperone/DNA topoisomerase II/histidine kinase"/>
    <property type="match status" value="1"/>
</dbReference>
<organism evidence="5 6">
    <name type="scientific">Elsinoe australis</name>
    <dbReference type="NCBI Taxonomy" id="40998"/>
    <lineage>
        <taxon>Eukaryota</taxon>
        <taxon>Fungi</taxon>
        <taxon>Dikarya</taxon>
        <taxon>Ascomycota</taxon>
        <taxon>Pezizomycotina</taxon>
        <taxon>Dothideomycetes</taxon>
        <taxon>Dothideomycetidae</taxon>
        <taxon>Myriangiales</taxon>
        <taxon>Elsinoaceae</taxon>
        <taxon>Elsinoe</taxon>
    </lineage>
</organism>
<dbReference type="PROSITE" id="PS00058">
    <property type="entry name" value="DNA_MISMATCH_REPAIR_1"/>
    <property type="match status" value="1"/>
</dbReference>
<dbReference type="GO" id="GO:0030983">
    <property type="term" value="F:mismatched DNA binding"/>
    <property type="evidence" value="ECO:0007669"/>
    <property type="project" value="InterPro"/>
</dbReference>
<evidence type="ECO:0000256" key="1">
    <source>
        <dbReference type="ARBA" id="ARBA00006082"/>
    </source>
</evidence>
<proteinExistence type="inferred from homology"/>
<dbReference type="InterPro" id="IPR014762">
    <property type="entry name" value="DNA_mismatch_repair_CS"/>
</dbReference>
<evidence type="ECO:0000256" key="3">
    <source>
        <dbReference type="SAM" id="MobiDB-lite"/>
    </source>
</evidence>
<feature type="compositionally biased region" description="Basic and acidic residues" evidence="3">
    <location>
        <begin position="577"/>
        <end position="599"/>
    </location>
</feature>
<accession>A0A2P8AHZ9</accession>
<feature type="compositionally biased region" description="Polar residues" evidence="3">
    <location>
        <begin position="691"/>
        <end position="708"/>
    </location>
</feature>
<reference evidence="5 6" key="1">
    <citation type="submission" date="2017-05" db="EMBL/GenBank/DDBJ databases">
        <title>Draft genome sequence of Elsinoe australis.</title>
        <authorList>
            <person name="Cheng Q."/>
        </authorList>
    </citation>
    <scope>NUCLEOTIDE SEQUENCE [LARGE SCALE GENOMIC DNA]</scope>
    <source>
        <strain evidence="5 6">NL1</strain>
    </source>
</reference>
<feature type="domain" description="DNA mismatch repair protein S5" evidence="4">
    <location>
        <begin position="217"/>
        <end position="345"/>
    </location>
</feature>
<dbReference type="GO" id="GO:0061982">
    <property type="term" value="P:meiosis I cell cycle process"/>
    <property type="evidence" value="ECO:0007669"/>
    <property type="project" value="UniProtKB-ARBA"/>
</dbReference>
<feature type="compositionally biased region" description="Basic residues" evidence="3">
    <location>
        <begin position="731"/>
        <end position="742"/>
    </location>
</feature>
<dbReference type="GO" id="GO:0005524">
    <property type="term" value="F:ATP binding"/>
    <property type="evidence" value="ECO:0007669"/>
    <property type="project" value="InterPro"/>
</dbReference>
<dbReference type="InterPro" id="IPR002099">
    <property type="entry name" value="MutL/Mlh/PMS"/>
</dbReference>
<dbReference type="Pfam" id="PF13589">
    <property type="entry name" value="HATPase_c_3"/>
    <property type="match status" value="1"/>
</dbReference>
<dbReference type="InterPro" id="IPR020568">
    <property type="entry name" value="Ribosomal_Su5_D2-typ_SF"/>
</dbReference>
<dbReference type="OrthoDB" id="10263226at2759"/>
<dbReference type="PANTHER" id="PTHR10073">
    <property type="entry name" value="DNA MISMATCH REPAIR PROTEIN MLH, PMS, MUTL"/>
    <property type="match status" value="1"/>
</dbReference>
<dbReference type="EMBL" id="NHZQ01000003">
    <property type="protein sequence ID" value="PSK60102.1"/>
    <property type="molecule type" value="Genomic_DNA"/>
</dbReference>
<evidence type="ECO:0000259" key="4">
    <source>
        <dbReference type="SMART" id="SM01340"/>
    </source>
</evidence>
<dbReference type="GO" id="GO:0016887">
    <property type="term" value="F:ATP hydrolysis activity"/>
    <property type="evidence" value="ECO:0007669"/>
    <property type="project" value="InterPro"/>
</dbReference>
<dbReference type="InterPro" id="IPR014721">
    <property type="entry name" value="Ribsml_uS5_D2-typ_fold_subgr"/>
</dbReference>
<dbReference type="Proteomes" id="UP000243723">
    <property type="component" value="Unassembled WGS sequence"/>
</dbReference>
<dbReference type="PANTHER" id="PTHR10073:SF41">
    <property type="entry name" value="MISMATCH REPAIR PROTEIN, PUTATIVE (AFU_ORTHOLOGUE AFUA_8G05820)-RELATED"/>
    <property type="match status" value="1"/>
</dbReference>
<dbReference type="Gene3D" id="3.30.230.10">
    <property type="match status" value="1"/>
</dbReference>
<feature type="region of interest" description="Disordered" evidence="3">
    <location>
        <begin position="424"/>
        <end position="447"/>
    </location>
</feature>
<feature type="region of interest" description="Disordered" evidence="3">
    <location>
        <begin position="690"/>
        <end position="744"/>
    </location>
</feature>
<gene>
    <name evidence="5" type="ORF">B9Z65_1000</name>
</gene>
<dbReference type="NCBIfam" id="TIGR00585">
    <property type="entry name" value="mutl"/>
    <property type="match status" value="1"/>
</dbReference>
<dbReference type="GO" id="GO:0006298">
    <property type="term" value="P:mismatch repair"/>
    <property type="evidence" value="ECO:0007669"/>
    <property type="project" value="InterPro"/>
</dbReference>
<keyword evidence="6" id="KW-1185">Reference proteome</keyword>
<dbReference type="Gene3D" id="3.30.565.10">
    <property type="entry name" value="Histidine kinase-like ATPase, C-terminal domain"/>
    <property type="match status" value="1"/>
</dbReference>
<feature type="region of interest" description="Disordered" evidence="3">
    <location>
        <begin position="467"/>
        <end position="627"/>
    </location>
</feature>
<dbReference type="InterPro" id="IPR038973">
    <property type="entry name" value="MutL/Mlh/Pms-like"/>
</dbReference>
<name>A0A2P8AHZ9_9PEZI</name>
<comment type="similarity">
    <text evidence="1">Belongs to the DNA mismatch repair MutL/HexB family.</text>
</comment>
<dbReference type="STRING" id="40998.A0A2P8AHZ9"/>
<dbReference type="SUPFAM" id="SSF54211">
    <property type="entry name" value="Ribosomal protein S5 domain 2-like"/>
    <property type="match status" value="1"/>
</dbReference>
<dbReference type="InterPro" id="IPR013507">
    <property type="entry name" value="DNA_mismatch_S5_2-like"/>
</dbReference>
<dbReference type="AlphaFoldDB" id="A0A2P8AHZ9"/>
<evidence type="ECO:0000313" key="6">
    <source>
        <dbReference type="Proteomes" id="UP000243723"/>
    </source>
</evidence>
<dbReference type="GO" id="GO:0140664">
    <property type="term" value="F:ATP-dependent DNA damage sensor activity"/>
    <property type="evidence" value="ECO:0007669"/>
    <property type="project" value="InterPro"/>
</dbReference>